<evidence type="ECO:0000256" key="4">
    <source>
        <dbReference type="ARBA" id="ARBA00022840"/>
    </source>
</evidence>
<evidence type="ECO:0000256" key="2">
    <source>
        <dbReference type="ARBA" id="ARBA00022598"/>
    </source>
</evidence>
<feature type="compositionally biased region" description="Basic residues" evidence="7">
    <location>
        <begin position="1"/>
        <end position="11"/>
    </location>
</feature>
<keyword evidence="2" id="KW-0436">Ligase</keyword>
<gene>
    <name evidence="11" type="primary">acs</name>
    <name evidence="11" type="ORF">DSM19430T_22850</name>
</gene>
<evidence type="ECO:0000313" key="11">
    <source>
        <dbReference type="EMBL" id="GFM37601.1"/>
    </source>
</evidence>
<dbReference type="GO" id="GO:0019427">
    <property type="term" value="P:acetyl-CoA biosynthetic process from acetate"/>
    <property type="evidence" value="ECO:0007669"/>
    <property type="project" value="UniProtKB-UniRule"/>
</dbReference>
<dbReference type="InterPro" id="IPR032387">
    <property type="entry name" value="ACAS_N"/>
</dbReference>
<dbReference type="InterPro" id="IPR000873">
    <property type="entry name" value="AMP-dep_synth/lig_dom"/>
</dbReference>
<dbReference type="NCBIfam" id="NF001208">
    <property type="entry name" value="PRK00174.1"/>
    <property type="match status" value="1"/>
</dbReference>
<evidence type="ECO:0000259" key="10">
    <source>
        <dbReference type="Pfam" id="PF16177"/>
    </source>
</evidence>
<dbReference type="FunFam" id="3.40.50.12780:FF:000001">
    <property type="entry name" value="Acetyl-coenzyme A synthetase"/>
    <property type="match status" value="1"/>
</dbReference>
<evidence type="ECO:0000256" key="7">
    <source>
        <dbReference type="SAM" id="MobiDB-lite"/>
    </source>
</evidence>
<dbReference type="GO" id="GO:0005524">
    <property type="term" value="F:ATP binding"/>
    <property type="evidence" value="ECO:0007669"/>
    <property type="project" value="UniProtKB-KW"/>
</dbReference>
<dbReference type="AlphaFoldDB" id="A0A7J0BWR0"/>
<reference evidence="11 12" key="1">
    <citation type="submission" date="2020-05" db="EMBL/GenBank/DDBJ databases">
        <title>Draft genome sequence of Desulfovibrio psychrotolerans JS1T.</title>
        <authorList>
            <person name="Ueno A."/>
            <person name="Tamazawa S."/>
            <person name="Tamamura S."/>
            <person name="Murakami T."/>
            <person name="Kiyama T."/>
            <person name="Inomata H."/>
            <person name="Amano Y."/>
            <person name="Miyakawa K."/>
            <person name="Tamaki H."/>
            <person name="Naganuma T."/>
            <person name="Kaneko K."/>
        </authorList>
    </citation>
    <scope>NUCLEOTIDE SEQUENCE [LARGE SCALE GENOMIC DNA]</scope>
    <source>
        <strain evidence="11 12">JS1</strain>
    </source>
</reference>
<keyword evidence="5" id="KW-0007">Acetylation</keyword>
<feature type="region of interest" description="Disordered" evidence="7">
    <location>
        <begin position="1"/>
        <end position="40"/>
    </location>
</feature>
<evidence type="ECO:0000259" key="9">
    <source>
        <dbReference type="Pfam" id="PF13193"/>
    </source>
</evidence>
<dbReference type="NCBIfam" id="TIGR02188">
    <property type="entry name" value="Ac_CoA_lig_AcsA"/>
    <property type="match status" value="1"/>
</dbReference>
<dbReference type="EC" id="6.2.1.1" evidence="6"/>
<dbReference type="GO" id="GO:0005829">
    <property type="term" value="C:cytosol"/>
    <property type="evidence" value="ECO:0007669"/>
    <property type="project" value="TreeGrafter"/>
</dbReference>
<dbReference type="Gene3D" id="3.30.300.30">
    <property type="match status" value="1"/>
</dbReference>
<dbReference type="PROSITE" id="PS00455">
    <property type="entry name" value="AMP_BINDING"/>
    <property type="match status" value="1"/>
</dbReference>
<dbReference type="Pfam" id="PF00501">
    <property type="entry name" value="AMP-binding"/>
    <property type="match status" value="1"/>
</dbReference>
<feature type="domain" description="AMP-dependent synthetase/ligase" evidence="8">
    <location>
        <begin position="137"/>
        <end position="528"/>
    </location>
</feature>
<dbReference type="InterPro" id="IPR020845">
    <property type="entry name" value="AMP-binding_CS"/>
</dbReference>
<dbReference type="SUPFAM" id="SSF56801">
    <property type="entry name" value="Acetyl-CoA synthetase-like"/>
    <property type="match status" value="1"/>
</dbReference>
<dbReference type="CDD" id="cd05966">
    <property type="entry name" value="ACS"/>
    <property type="match status" value="1"/>
</dbReference>
<evidence type="ECO:0000256" key="3">
    <source>
        <dbReference type="ARBA" id="ARBA00022741"/>
    </source>
</evidence>
<evidence type="ECO:0000259" key="8">
    <source>
        <dbReference type="Pfam" id="PF00501"/>
    </source>
</evidence>
<dbReference type="PANTHER" id="PTHR24095">
    <property type="entry name" value="ACETYL-COENZYME A SYNTHETASE"/>
    <property type="match status" value="1"/>
</dbReference>
<evidence type="ECO:0000256" key="6">
    <source>
        <dbReference type="NCBIfam" id="TIGR02188"/>
    </source>
</evidence>
<dbReference type="InterPro" id="IPR011904">
    <property type="entry name" value="Ac_CoA_lig"/>
</dbReference>
<dbReference type="Gene3D" id="3.40.50.12780">
    <property type="entry name" value="N-terminal domain of ligase-like"/>
    <property type="match status" value="1"/>
</dbReference>
<accession>A0A7J0BWR0</accession>
<dbReference type="InterPro" id="IPR025110">
    <property type="entry name" value="AMP-bd_C"/>
</dbReference>
<dbReference type="EMBL" id="BLVP01000008">
    <property type="protein sequence ID" value="GFM37601.1"/>
    <property type="molecule type" value="Genomic_DNA"/>
</dbReference>
<dbReference type="Proteomes" id="UP000503820">
    <property type="component" value="Unassembled WGS sequence"/>
</dbReference>
<dbReference type="GO" id="GO:0016208">
    <property type="term" value="F:AMP binding"/>
    <property type="evidence" value="ECO:0007669"/>
    <property type="project" value="InterPro"/>
</dbReference>
<dbReference type="RefSeq" id="WP_243451354.1">
    <property type="nucleotide sequence ID" value="NZ_BLVP01000008.1"/>
</dbReference>
<dbReference type="PANTHER" id="PTHR24095:SF14">
    <property type="entry name" value="ACETYL-COENZYME A SYNTHETASE 1"/>
    <property type="match status" value="1"/>
</dbReference>
<evidence type="ECO:0000256" key="1">
    <source>
        <dbReference type="ARBA" id="ARBA00006432"/>
    </source>
</evidence>
<keyword evidence="4" id="KW-0067">ATP-binding</keyword>
<dbReference type="InterPro" id="IPR045851">
    <property type="entry name" value="AMP-bd_C_sf"/>
</dbReference>
<dbReference type="Pfam" id="PF16177">
    <property type="entry name" value="ACAS_N"/>
    <property type="match status" value="1"/>
</dbReference>
<evidence type="ECO:0000313" key="12">
    <source>
        <dbReference type="Proteomes" id="UP000503820"/>
    </source>
</evidence>
<organism evidence="11 12">
    <name type="scientific">Desulfovibrio psychrotolerans</name>
    <dbReference type="NCBI Taxonomy" id="415242"/>
    <lineage>
        <taxon>Bacteria</taxon>
        <taxon>Pseudomonadati</taxon>
        <taxon>Thermodesulfobacteriota</taxon>
        <taxon>Desulfovibrionia</taxon>
        <taxon>Desulfovibrionales</taxon>
        <taxon>Desulfovibrionaceae</taxon>
        <taxon>Desulfovibrio</taxon>
    </lineage>
</organism>
<feature type="domain" description="AMP-binding enzyme C-terminal" evidence="9">
    <location>
        <begin position="588"/>
        <end position="672"/>
    </location>
</feature>
<proteinExistence type="inferred from homology"/>
<dbReference type="Pfam" id="PF13193">
    <property type="entry name" value="AMP-binding_C"/>
    <property type="match status" value="1"/>
</dbReference>
<feature type="domain" description="Acetyl-coenzyme A synthetase N-terminal" evidence="10">
    <location>
        <begin position="77"/>
        <end position="128"/>
    </location>
</feature>
<sequence>MTMNKPKKNAPAHRSGTAGQRTAQQPAAKDATRNATPNAAGGVCGTLDTLLVEERVFRPLPRVMAEATVNPQDAAHARRRAEQDWLGFWEEAADELQWFRKWETVLDDAEPPFYRWFAGARCNIVHNALDRHIETVNKNRLALIWEGEPGDTRKLTYFELYREVNRFANVLRGMGVRKGDMVLIYMPSLPETAIAMLATVKIGAIHSVVFAGFSSGGLADRIVDARPRIIVTVDGFYRNGRVIALKPLVDDAISHCRRAAQDRGEASADAGIEQVVVVHRAHLDVAMKDGRDHWWHDVMLHQPSEALTEVMDATDPLFVLYTSGTTGKPKGIVHSHGGYMVGVHRTLNWVFDLKPTDIFWCTADPGWITGHSYAIYGPLMAGTTTLLYEGHPLYPEAGRLWSMVERWGVTILYTVPTLIRMLMRFGTQYPARHDLTTLRLLGTVGEPISPEAWVWFHKNIGRGQCPLLDTWWQTETGMIMIAPLPVSLLKPGSVTRPMPGIEADVVDAKGNSLPPRTGGYLVIKRPWPAMMNTVFNDRQAYESMYWSQFPGWYFPGDVARKDDDGYIWIQGRADDVIMIAGHRVGTAELEAALASHPAVAECGVIGVPDDIRGEVAKAFVVLHDDVPPIGGFVQAEDLESELMEHVRRELGPVAVLRGVEFRTQLPKNRSGKIMRRILRAEELGEDTGDTSTLEEEPFYLR</sequence>
<comment type="caution">
    <text evidence="11">The sequence shown here is derived from an EMBL/GenBank/DDBJ whole genome shotgun (WGS) entry which is preliminary data.</text>
</comment>
<name>A0A7J0BWR0_9BACT</name>
<dbReference type="GO" id="GO:0003987">
    <property type="term" value="F:acetate-CoA ligase activity"/>
    <property type="evidence" value="ECO:0007669"/>
    <property type="project" value="UniProtKB-UniRule"/>
</dbReference>
<protein>
    <recommendedName>
        <fullName evidence="6">Acetate--CoA ligase</fullName>
        <ecNumber evidence="6">6.2.1.1</ecNumber>
    </recommendedName>
</protein>
<dbReference type="InterPro" id="IPR042099">
    <property type="entry name" value="ANL_N_sf"/>
</dbReference>
<keyword evidence="3" id="KW-0547">Nucleotide-binding</keyword>
<evidence type="ECO:0000256" key="5">
    <source>
        <dbReference type="ARBA" id="ARBA00022990"/>
    </source>
</evidence>
<keyword evidence="12" id="KW-1185">Reference proteome</keyword>
<comment type="similarity">
    <text evidence="1">Belongs to the ATP-dependent AMP-binding enzyme family.</text>
</comment>